<gene>
    <name evidence="2" type="ORF">PsYK624_099570</name>
</gene>
<dbReference type="SUPFAM" id="SSF81383">
    <property type="entry name" value="F-box domain"/>
    <property type="match status" value="1"/>
</dbReference>
<dbReference type="AlphaFoldDB" id="A0A9P3GHI7"/>
<evidence type="ECO:0000259" key="1">
    <source>
        <dbReference type="Pfam" id="PF12937"/>
    </source>
</evidence>
<reference evidence="2 3" key="1">
    <citation type="submission" date="2021-08" db="EMBL/GenBank/DDBJ databases">
        <title>Draft Genome Sequence of Phanerochaete sordida strain YK-624.</title>
        <authorList>
            <person name="Mori T."/>
            <person name="Dohra H."/>
            <person name="Suzuki T."/>
            <person name="Kawagishi H."/>
            <person name="Hirai H."/>
        </authorList>
    </citation>
    <scope>NUCLEOTIDE SEQUENCE [LARGE SCALE GENOMIC DNA]</scope>
    <source>
        <strain evidence="2 3">YK-624</strain>
    </source>
</reference>
<evidence type="ECO:0000313" key="2">
    <source>
        <dbReference type="EMBL" id="GJE93795.1"/>
    </source>
</evidence>
<dbReference type="Proteomes" id="UP000703269">
    <property type="component" value="Unassembled WGS sequence"/>
</dbReference>
<accession>A0A9P3GHI7</accession>
<evidence type="ECO:0000313" key="3">
    <source>
        <dbReference type="Proteomes" id="UP000703269"/>
    </source>
</evidence>
<dbReference type="OrthoDB" id="2758792at2759"/>
<comment type="caution">
    <text evidence="2">The sequence shown here is derived from an EMBL/GenBank/DDBJ whole genome shotgun (WGS) entry which is preliminary data.</text>
</comment>
<sequence>MPSTSSPPSSPAEGSPSIFKLPEELLVQIFLCYADDCDDASTYLRWTRVLFVCKQWRGIGLNCPSLWRTVYYHRREDCTREVLRRSQDMTLDICIPSFDPQTNDAAKILLEQAVRAKTLDLDVPLSTIDSLEEVTSQLTGVPHLKRMALLFRNDDGLVSGLSVTPLFPYGFPCLTSLDLTVENNIRKLPLLPNLRRLIIEGHPFKDGEGYGTWGICLVNLLDVLKNAPYLDTLEIFHLQPLVAVESSQNIPEVKLSALRRLALLGYARTMSQFLKHLRVPTTAQLIMQFEIEIPQDLTALLENLPFIFCGLNPQGHPEQRTLRTLFLTTPLDVNWQISFQGDTVERGEYVHEDTPDFEEEGRICLDLRTFTWKGPGEWRFDRLVHILPMAEVTTLTVEGTLAWRTFLPEVMDYFFPRGETGLYHAPPDAPIEWYEVEWRKIFPRLWQVRWRSLAVD</sequence>
<dbReference type="InterPro" id="IPR036047">
    <property type="entry name" value="F-box-like_dom_sf"/>
</dbReference>
<dbReference type="Gene3D" id="1.20.1280.50">
    <property type="match status" value="1"/>
</dbReference>
<proteinExistence type="predicted"/>
<dbReference type="PROSITE" id="PS51450">
    <property type="entry name" value="LRR"/>
    <property type="match status" value="1"/>
</dbReference>
<dbReference type="InterPro" id="IPR001810">
    <property type="entry name" value="F-box_dom"/>
</dbReference>
<keyword evidence="3" id="KW-1185">Reference proteome</keyword>
<protein>
    <submittedName>
        <fullName evidence="2">F-box protein</fullName>
    </submittedName>
</protein>
<dbReference type="InterPro" id="IPR001611">
    <property type="entry name" value="Leu-rich_rpt"/>
</dbReference>
<feature type="domain" description="F-box" evidence="1">
    <location>
        <begin position="20"/>
        <end position="72"/>
    </location>
</feature>
<name>A0A9P3GHI7_9APHY</name>
<organism evidence="2 3">
    <name type="scientific">Phanerochaete sordida</name>
    <dbReference type="NCBI Taxonomy" id="48140"/>
    <lineage>
        <taxon>Eukaryota</taxon>
        <taxon>Fungi</taxon>
        <taxon>Dikarya</taxon>
        <taxon>Basidiomycota</taxon>
        <taxon>Agaricomycotina</taxon>
        <taxon>Agaricomycetes</taxon>
        <taxon>Polyporales</taxon>
        <taxon>Phanerochaetaceae</taxon>
        <taxon>Phanerochaete</taxon>
    </lineage>
</organism>
<dbReference type="EMBL" id="BPQB01000035">
    <property type="protein sequence ID" value="GJE93795.1"/>
    <property type="molecule type" value="Genomic_DNA"/>
</dbReference>
<dbReference type="Pfam" id="PF12937">
    <property type="entry name" value="F-box-like"/>
    <property type="match status" value="1"/>
</dbReference>